<protein>
    <submittedName>
        <fullName evidence="1">Uncharacterized protein</fullName>
    </submittedName>
</protein>
<dbReference type="Proteomes" id="UP001152795">
    <property type="component" value="Unassembled WGS sequence"/>
</dbReference>
<organism evidence="1 2">
    <name type="scientific">Paramuricea clavata</name>
    <name type="common">Red gorgonian</name>
    <name type="synonym">Violescent sea-whip</name>
    <dbReference type="NCBI Taxonomy" id="317549"/>
    <lineage>
        <taxon>Eukaryota</taxon>
        <taxon>Metazoa</taxon>
        <taxon>Cnidaria</taxon>
        <taxon>Anthozoa</taxon>
        <taxon>Octocorallia</taxon>
        <taxon>Malacalcyonacea</taxon>
        <taxon>Plexauridae</taxon>
        <taxon>Paramuricea</taxon>
    </lineage>
</organism>
<dbReference type="AlphaFoldDB" id="A0A6S7HFE4"/>
<evidence type="ECO:0000313" key="2">
    <source>
        <dbReference type="Proteomes" id="UP001152795"/>
    </source>
</evidence>
<proteinExistence type="predicted"/>
<name>A0A6S7HFE4_PARCT</name>
<keyword evidence="2" id="KW-1185">Reference proteome</keyword>
<gene>
    <name evidence="1" type="ORF">PACLA_8A016142</name>
</gene>
<evidence type="ECO:0000313" key="1">
    <source>
        <dbReference type="EMBL" id="CAB4003156.1"/>
    </source>
</evidence>
<dbReference type="EMBL" id="CACRXK020004553">
    <property type="protein sequence ID" value="CAB4003156.1"/>
    <property type="molecule type" value="Genomic_DNA"/>
</dbReference>
<comment type="caution">
    <text evidence="1">The sequence shown here is derived from an EMBL/GenBank/DDBJ whole genome shotgun (WGS) entry which is preliminary data.</text>
</comment>
<reference evidence="1" key="1">
    <citation type="submission" date="2020-04" db="EMBL/GenBank/DDBJ databases">
        <authorList>
            <person name="Alioto T."/>
            <person name="Alioto T."/>
            <person name="Gomez Garrido J."/>
        </authorList>
    </citation>
    <scope>NUCLEOTIDE SEQUENCE</scope>
    <source>
        <strain evidence="1">A484AB</strain>
    </source>
</reference>
<accession>A0A6S7HFE4</accession>
<sequence>MLGSIAVYHSGGIMGRDKYRSVYKASLYRHVSKKRAVCIKVANCPTPKFVPYHRLMSYIKSIEAGKLHNVWEELCDGLDENEKMNGFSRDIEELVLKLADFYLNNDQYSPNF</sequence>